<reference evidence="2" key="1">
    <citation type="submission" date="2023-04" db="EMBL/GenBank/DDBJ databases">
        <title>Black Yeasts Isolated from many extreme environments.</title>
        <authorList>
            <person name="Coleine C."/>
            <person name="Stajich J.E."/>
            <person name="Selbmann L."/>
        </authorList>
    </citation>
    <scope>NUCLEOTIDE SEQUENCE</scope>
    <source>
        <strain evidence="2">CCFEE 5312</strain>
    </source>
</reference>
<evidence type="ECO:0000313" key="2">
    <source>
        <dbReference type="EMBL" id="KAK3048552.1"/>
    </source>
</evidence>
<evidence type="ECO:0000259" key="1">
    <source>
        <dbReference type="Pfam" id="PF03364"/>
    </source>
</evidence>
<dbReference type="Pfam" id="PF03364">
    <property type="entry name" value="Polyketide_cyc"/>
    <property type="match status" value="1"/>
</dbReference>
<sequence length="217" mass="24010">MADHANSTWPPAAGLTTQYIPRQEAIMTISGSARINAPASQVFDAVLNVGEFGQWNTFCPRVTLQQQPDGHASSARLQLGTKFTFHVIMNSDKPQSENAAALMVCDLSTPTSPSSYVPKAVLEGDGSYTADLSTVYRVGWRNQDGLMAKGLRAGRFHEVIVLSNKECEVRTWELQSGLLVYIVKALYQKTLEEKFQMWCDDLKKFCEQTRTAEGGKV</sequence>
<protein>
    <recommendedName>
        <fullName evidence="1">Coenzyme Q-binding protein COQ10 START domain-containing protein</fullName>
    </recommendedName>
</protein>
<accession>A0AAJ0DEF5</accession>
<dbReference type="InterPro" id="IPR005031">
    <property type="entry name" value="COQ10_START"/>
</dbReference>
<dbReference type="EMBL" id="JAWDJX010000047">
    <property type="protein sequence ID" value="KAK3048552.1"/>
    <property type="molecule type" value="Genomic_DNA"/>
</dbReference>
<keyword evidence="3" id="KW-1185">Reference proteome</keyword>
<proteinExistence type="predicted"/>
<dbReference type="AlphaFoldDB" id="A0AAJ0DEF5"/>
<name>A0AAJ0DEF5_9PEZI</name>
<gene>
    <name evidence="2" type="ORF">LTR09_010046</name>
</gene>
<feature type="domain" description="Coenzyme Q-binding protein COQ10 START" evidence="1">
    <location>
        <begin position="35"/>
        <end position="89"/>
    </location>
</feature>
<organism evidence="2 3">
    <name type="scientific">Extremus antarcticus</name>
    <dbReference type="NCBI Taxonomy" id="702011"/>
    <lineage>
        <taxon>Eukaryota</taxon>
        <taxon>Fungi</taxon>
        <taxon>Dikarya</taxon>
        <taxon>Ascomycota</taxon>
        <taxon>Pezizomycotina</taxon>
        <taxon>Dothideomycetes</taxon>
        <taxon>Dothideomycetidae</taxon>
        <taxon>Mycosphaerellales</taxon>
        <taxon>Extremaceae</taxon>
        <taxon>Extremus</taxon>
    </lineage>
</organism>
<dbReference type="CDD" id="cd07822">
    <property type="entry name" value="SRPBCC_4"/>
    <property type="match status" value="1"/>
</dbReference>
<dbReference type="SUPFAM" id="SSF55961">
    <property type="entry name" value="Bet v1-like"/>
    <property type="match status" value="1"/>
</dbReference>
<dbReference type="Proteomes" id="UP001271007">
    <property type="component" value="Unassembled WGS sequence"/>
</dbReference>
<dbReference type="InterPro" id="IPR023393">
    <property type="entry name" value="START-like_dom_sf"/>
</dbReference>
<comment type="caution">
    <text evidence="2">The sequence shown here is derived from an EMBL/GenBank/DDBJ whole genome shotgun (WGS) entry which is preliminary data.</text>
</comment>
<dbReference type="Gene3D" id="3.30.530.20">
    <property type="match status" value="2"/>
</dbReference>
<evidence type="ECO:0000313" key="3">
    <source>
        <dbReference type="Proteomes" id="UP001271007"/>
    </source>
</evidence>